<evidence type="ECO:0000313" key="1">
    <source>
        <dbReference type="EMBL" id="PWN47367.1"/>
    </source>
</evidence>
<evidence type="ECO:0000313" key="2">
    <source>
        <dbReference type="Proteomes" id="UP000245626"/>
    </source>
</evidence>
<organism evidence="1 2">
    <name type="scientific">Violaceomyces palustris</name>
    <dbReference type="NCBI Taxonomy" id="1673888"/>
    <lineage>
        <taxon>Eukaryota</taxon>
        <taxon>Fungi</taxon>
        <taxon>Dikarya</taxon>
        <taxon>Basidiomycota</taxon>
        <taxon>Ustilaginomycotina</taxon>
        <taxon>Ustilaginomycetes</taxon>
        <taxon>Violaceomycetales</taxon>
        <taxon>Violaceomycetaceae</taxon>
        <taxon>Violaceomyces</taxon>
    </lineage>
</organism>
<dbReference type="EMBL" id="KZ820451">
    <property type="protein sequence ID" value="PWN47367.1"/>
    <property type="molecule type" value="Genomic_DNA"/>
</dbReference>
<proteinExistence type="predicted"/>
<keyword evidence="2" id="KW-1185">Reference proteome</keyword>
<reference evidence="1 2" key="1">
    <citation type="journal article" date="2018" name="Mol. Biol. Evol.">
        <title>Broad Genomic Sampling Reveals a Smut Pathogenic Ancestry of the Fungal Clade Ustilaginomycotina.</title>
        <authorList>
            <person name="Kijpornyongpan T."/>
            <person name="Mondo S.J."/>
            <person name="Barry K."/>
            <person name="Sandor L."/>
            <person name="Lee J."/>
            <person name="Lipzen A."/>
            <person name="Pangilinan J."/>
            <person name="LaButti K."/>
            <person name="Hainaut M."/>
            <person name="Henrissat B."/>
            <person name="Grigoriev I.V."/>
            <person name="Spatafora J.W."/>
            <person name="Aime M.C."/>
        </authorList>
    </citation>
    <scope>NUCLEOTIDE SEQUENCE [LARGE SCALE GENOMIC DNA]</scope>
    <source>
        <strain evidence="1 2">SA 807</strain>
    </source>
</reference>
<sequence length="351" mass="37415">MTFQLYPISALLGVVLALHGLRKGSLSESGAISAAILGYSCLGNPSSTFGLLLLAFYFTGSRATKVKADVKAKLEREVEQLSDKDVSQTGHKAQSGGKRDVWQVLCNGLTASIAAILFRALYGGEVDPSTIPSPYHLLTETDWDQGSSWCSLDPSSGRGAPRFLILIALGHFSCCMGDTLASELGILSKSVPRLIINPFRKVPPGTNGGVSLLGTLMSLLGGVFIGLVCALVTYHNNPACSRPTNLIGTSPWSWHNIVLLGALGGLLGSALDSILGATLQRTLYSSKHKQVLLGRLPARQMDVRSKGKPKVDDEDWKVVTGYDVLTNNQVNFVSSLITSLSVAWMGMKVLV</sequence>
<gene>
    <name evidence="1" type="ORF">IE53DRAFT_390497</name>
</gene>
<dbReference type="Proteomes" id="UP000245626">
    <property type="component" value="Unassembled WGS sequence"/>
</dbReference>
<accession>A0ACD0NNL4</accession>
<protein>
    <submittedName>
        <fullName evidence="1">Uncharacterized protein</fullName>
    </submittedName>
</protein>
<name>A0ACD0NNL4_9BASI</name>